<evidence type="ECO:0000313" key="3">
    <source>
        <dbReference type="Proteomes" id="UP000293195"/>
    </source>
</evidence>
<accession>A0ABY0FPB9</accession>
<evidence type="ECO:0000313" key="2">
    <source>
        <dbReference type="EMBL" id="RYN85757.1"/>
    </source>
</evidence>
<dbReference type="Proteomes" id="UP000293195">
    <property type="component" value="Unassembled WGS sequence"/>
</dbReference>
<feature type="region of interest" description="Disordered" evidence="1">
    <location>
        <begin position="382"/>
        <end position="458"/>
    </location>
</feature>
<evidence type="ECO:0000256" key="1">
    <source>
        <dbReference type="SAM" id="MobiDB-lite"/>
    </source>
</evidence>
<reference evidence="3" key="1">
    <citation type="journal article" date="2019" name="bioRxiv">
        <title>Genomics, evolutionary history and diagnostics of the Alternaria alternata species group including apple and Asian pear pathotypes.</title>
        <authorList>
            <person name="Armitage A.D."/>
            <person name="Cockerton H.M."/>
            <person name="Sreenivasaprasad S."/>
            <person name="Woodhall J.W."/>
            <person name="Lane C.R."/>
            <person name="Harrison R.J."/>
            <person name="Clarkson J.P."/>
        </authorList>
    </citation>
    <scope>NUCLEOTIDE SEQUENCE [LARGE SCALE GENOMIC DNA]</scope>
    <source>
        <strain evidence="3">FERA 635</strain>
    </source>
</reference>
<sequence>MGTNHSLRQRSRTSPLIPEPFENISTGRTSCSLSPLTKKSCMFWPELDTPRYHNRLSEEKQADMDKRARKLFRRAVQNQIFGASEYIWEADAWHDVFGSIRDDDTFRMLYLFLDVNAIIPTSEISDFYLRDKRPYEFIDHDAHGNKLVKRRIPDATMGLRTYSDLDLDHGYRINHDGTRPHKSLMGYRIHAQMEDEERGLIVDGIWGESNLIFPFAVYEAKKHASTLEQAKEQIYHAFRVYLAMLDDVARDPLDITQYQSEESTCYQLFGFISCGSYWEVYVAYNRYGQCHVDTIWKGDVKDFNRARELICLVNQVHEFAANQHRKFVIKHLEPWLGQFEDPKPKSPRFDENGWPKWRPGSGVIRLKWPAWRKIYRESKEARDTIAAESRSRKRLKVQDNARNRHSQASQKGRIIMVSNETHTNVQRTRDSYSNKRNGPQPKRHHGRPKIRAKTSTNP</sequence>
<protein>
    <submittedName>
        <fullName evidence="2">Uncharacterized protein</fullName>
    </submittedName>
</protein>
<proteinExistence type="predicted"/>
<feature type="region of interest" description="Disordered" evidence="1">
    <location>
        <begin position="1"/>
        <end position="23"/>
    </location>
</feature>
<comment type="caution">
    <text evidence="2">The sequence shown here is derived from an EMBL/GenBank/DDBJ whole genome shotgun (WGS) entry which is preliminary data.</text>
</comment>
<keyword evidence="3" id="KW-1185">Reference proteome</keyword>
<feature type="compositionally biased region" description="Basic residues" evidence="1">
    <location>
        <begin position="441"/>
        <end position="452"/>
    </location>
</feature>
<name>A0ABY0FPB9_9PLEO</name>
<gene>
    <name evidence="2" type="ORF">AA0119_g13146</name>
</gene>
<dbReference type="EMBL" id="PDXF01000171">
    <property type="protein sequence ID" value="RYN85757.1"/>
    <property type="molecule type" value="Genomic_DNA"/>
</dbReference>
<organism evidence="2 3">
    <name type="scientific">Alternaria tenuissima</name>
    <dbReference type="NCBI Taxonomy" id="119927"/>
    <lineage>
        <taxon>Eukaryota</taxon>
        <taxon>Fungi</taxon>
        <taxon>Dikarya</taxon>
        <taxon>Ascomycota</taxon>
        <taxon>Pezizomycotina</taxon>
        <taxon>Dothideomycetes</taxon>
        <taxon>Pleosporomycetidae</taxon>
        <taxon>Pleosporales</taxon>
        <taxon>Pleosporineae</taxon>
        <taxon>Pleosporaceae</taxon>
        <taxon>Alternaria</taxon>
        <taxon>Alternaria sect. Alternaria</taxon>
        <taxon>Alternaria alternata complex</taxon>
    </lineage>
</organism>